<protein>
    <recommendedName>
        <fullName evidence="4">PE family protein</fullName>
    </recommendedName>
</protein>
<dbReference type="Proteomes" id="UP001180845">
    <property type="component" value="Unassembled WGS sequence"/>
</dbReference>
<reference evidence="2" key="1">
    <citation type="submission" date="2023-07" db="EMBL/GenBank/DDBJ databases">
        <title>Sequencing the genomes of 1000 actinobacteria strains.</title>
        <authorList>
            <person name="Klenk H.-P."/>
        </authorList>
    </citation>
    <scope>NUCLEOTIDE SEQUENCE</scope>
    <source>
        <strain evidence="2">DSM 45977</strain>
    </source>
</reference>
<organism evidence="2 3">
    <name type="scientific">Haloactinomyces albus</name>
    <dbReference type="NCBI Taxonomy" id="1352928"/>
    <lineage>
        <taxon>Bacteria</taxon>
        <taxon>Bacillati</taxon>
        <taxon>Actinomycetota</taxon>
        <taxon>Actinomycetes</taxon>
        <taxon>Actinopolysporales</taxon>
        <taxon>Actinopolysporaceae</taxon>
        <taxon>Haloactinomyces</taxon>
    </lineage>
</organism>
<keyword evidence="1" id="KW-0175">Coiled coil</keyword>
<dbReference type="EMBL" id="JAVDXW010000001">
    <property type="protein sequence ID" value="MDR7301500.1"/>
    <property type="molecule type" value="Genomic_DNA"/>
</dbReference>
<keyword evidence="3" id="KW-1185">Reference proteome</keyword>
<evidence type="ECO:0008006" key="4">
    <source>
        <dbReference type="Google" id="ProtNLM"/>
    </source>
</evidence>
<evidence type="ECO:0000313" key="3">
    <source>
        <dbReference type="Proteomes" id="UP001180845"/>
    </source>
</evidence>
<proteinExistence type="predicted"/>
<evidence type="ECO:0000313" key="2">
    <source>
        <dbReference type="EMBL" id="MDR7301500.1"/>
    </source>
</evidence>
<feature type="coiled-coil region" evidence="1">
    <location>
        <begin position="98"/>
        <end position="132"/>
    </location>
</feature>
<sequence length="134" mass="14500">MFVPGGGGGTYWPGQFDHALVNTYINTGGGVQQGTFRVDMDQIPGLIAKYKDARDKLADIAVDARFLQTIDAPGNDEVSEQMTRELARKAGVEQGSLVKAVNDGIERLNDQINQLEEARANYDAAEEAATARTL</sequence>
<name>A0AAE3ZCS6_9ACTN</name>
<evidence type="ECO:0000256" key="1">
    <source>
        <dbReference type="SAM" id="Coils"/>
    </source>
</evidence>
<accession>A0AAE3ZCS6</accession>
<gene>
    <name evidence="2" type="ORF">JOF55_001681</name>
</gene>
<comment type="caution">
    <text evidence="2">The sequence shown here is derived from an EMBL/GenBank/DDBJ whole genome shotgun (WGS) entry which is preliminary data.</text>
</comment>
<dbReference type="RefSeq" id="WP_310272103.1">
    <property type="nucleotide sequence ID" value="NZ_JAVDXW010000001.1"/>
</dbReference>
<dbReference type="AlphaFoldDB" id="A0AAE3ZCS6"/>